<dbReference type="PANTHER" id="PTHR43157">
    <property type="entry name" value="PHOSPHATIDYLINOSITOL-GLYCAN BIOSYNTHESIS CLASS F PROTEIN-RELATED"/>
    <property type="match status" value="1"/>
</dbReference>
<reference evidence="4" key="1">
    <citation type="submission" date="2025-08" db="UniProtKB">
        <authorList>
            <consortium name="RefSeq"/>
        </authorList>
    </citation>
    <scope>IDENTIFICATION</scope>
</reference>
<proteinExistence type="predicted"/>
<keyword evidence="2" id="KW-0472">Membrane</keyword>
<dbReference type="SUPFAM" id="SSF51735">
    <property type="entry name" value="NAD(P)-binding Rossmann-fold domains"/>
    <property type="match status" value="1"/>
</dbReference>
<protein>
    <submittedName>
        <fullName evidence="4">Retinol dehydrogenase 11-like</fullName>
    </submittedName>
</protein>
<dbReference type="PRINTS" id="PR00081">
    <property type="entry name" value="GDHRDH"/>
</dbReference>
<keyword evidence="1" id="KW-0560">Oxidoreductase</keyword>
<evidence type="ECO:0000313" key="4">
    <source>
        <dbReference type="RefSeq" id="XP_014676069.1"/>
    </source>
</evidence>
<keyword evidence="3" id="KW-1185">Reference proteome</keyword>
<dbReference type="PANTHER" id="PTHR43157:SF31">
    <property type="entry name" value="PHOSPHATIDYLINOSITOL-GLYCAN BIOSYNTHESIS CLASS F PROTEIN"/>
    <property type="match status" value="1"/>
</dbReference>
<gene>
    <name evidence="4" type="primary">LOC106816038</name>
</gene>
<dbReference type="Pfam" id="PF13561">
    <property type="entry name" value="adh_short_C2"/>
    <property type="match status" value="1"/>
</dbReference>
<keyword evidence="2" id="KW-0812">Transmembrane</keyword>
<dbReference type="GeneID" id="106816038"/>
<dbReference type="Gene3D" id="3.40.50.720">
    <property type="entry name" value="NAD(P)-binding Rossmann-like Domain"/>
    <property type="match status" value="1"/>
</dbReference>
<dbReference type="Proteomes" id="UP000695022">
    <property type="component" value="Unplaced"/>
</dbReference>
<keyword evidence="2" id="KW-1133">Transmembrane helix</keyword>
<dbReference type="InterPro" id="IPR036291">
    <property type="entry name" value="NAD(P)-bd_dom_sf"/>
</dbReference>
<evidence type="ECO:0000313" key="3">
    <source>
        <dbReference type="Proteomes" id="UP000695022"/>
    </source>
</evidence>
<organism evidence="3 4">
    <name type="scientific">Priapulus caudatus</name>
    <name type="common">Priapulid worm</name>
    <dbReference type="NCBI Taxonomy" id="37621"/>
    <lineage>
        <taxon>Eukaryota</taxon>
        <taxon>Metazoa</taxon>
        <taxon>Ecdysozoa</taxon>
        <taxon>Scalidophora</taxon>
        <taxon>Priapulida</taxon>
        <taxon>Priapulimorpha</taxon>
        <taxon>Priapulimorphida</taxon>
        <taxon>Priapulidae</taxon>
        <taxon>Priapulus</taxon>
    </lineage>
</organism>
<dbReference type="RefSeq" id="XP_014676069.1">
    <property type="nucleotide sequence ID" value="XM_014820583.1"/>
</dbReference>
<evidence type="ECO:0000256" key="1">
    <source>
        <dbReference type="ARBA" id="ARBA00023002"/>
    </source>
</evidence>
<dbReference type="InterPro" id="IPR002347">
    <property type="entry name" value="SDR_fam"/>
</dbReference>
<accession>A0ABM1EV48</accession>
<name>A0ABM1EV48_PRICU</name>
<sequence length="249" mass="27812">MQRGNRAASDITQQTGNTNVVVRKLDLSSFDSVRQFAEGVLDTEPRIHILVNNAAWVGQFAQTDEGIEMQWQVNHLSHFLLTNLLLERMKASSPSRIVNVSSRAHAWAKSLDMEAIRTETAATHNKYIAYARSKLANVLFTRELSRRLKGTGVTVNALHPGGVQTELGRRMPKLMRFIMIVLLFPILLLFVKTSRQGAQTSIYLAVSEEVDGVTGHYFSDCAVKDASAMARDDDLARRLWEHSASMTAL</sequence>
<feature type="transmembrane region" description="Helical" evidence="2">
    <location>
        <begin position="174"/>
        <end position="191"/>
    </location>
</feature>
<evidence type="ECO:0000256" key="2">
    <source>
        <dbReference type="SAM" id="Phobius"/>
    </source>
</evidence>